<proteinExistence type="predicted"/>
<keyword evidence="3" id="KW-1185">Reference proteome</keyword>
<sequence length="309" mass="32552">MTSSPTSPAPTILKDSVTTALVRIPLDPTDPTAPISPALSRSSSGLLNPHEPTVTVDTRAQLPIELALSTTSGLLDDISSIGATPTKSFARDAGSTLLDILKSAASNGAGATFGHLVRPAHAVMGAATDTVGGEMYNARPVAASTTSTSVASSSTSTPEILLAAIKLSTEEVKLSTEEVKLSCIAIGLMKNLLKRGMSYEEAEAKVWEVEAGRGREQEGSGEGWREREGEEQNNWGEAERVRKDDKRLSDGRGRNMSRTTTNPDQKVSKPIRSAYLNRPALPAEQRTTEGLGAGVLVKSAARADLVMGE</sequence>
<protein>
    <submittedName>
        <fullName evidence="2">Uncharacterized protein</fullName>
    </submittedName>
</protein>
<gene>
    <name evidence="2" type="ORF">BDK51DRAFT_28867</name>
</gene>
<name>A0A4P9WQY3_9FUNG</name>
<feature type="compositionally biased region" description="Basic and acidic residues" evidence="1">
    <location>
        <begin position="237"/>
        <end position="253"/>
    </location>
</feature>
<feature type="region of interest" description="Disordered" evidence="1">
    <location>
        <begin position="211"/>
        <end position="289"/>
    </location>
</feature>
<organism evidence="2 3">
    <name type="scientific">Blyttiomyces helicus</name>
    <dbReference type="NCBI Taxonomy" id="388810"/>
    <lineage>
        <taxon>Eukaryota</taxon>
        <taxon>Fungi</taxon>
        <taxon>Fungi incertae sedis</taxon>
        <taxon>Chytridiomycota</taxon>
        <taxon>Chytridiomycota incertae sedis</taxon>
        <taxon>Chytridiomycetes</taxon>
        <taxon>Chytridiomycetes incertae sedis</taxon>
        <taxon>Blyttiomyces</taxon>
    </lineage>
</organism>
<reference evidence="3" key="1">
    <citation type="journal article" date="2018" name="Nat. Microbiol.">
        <title>Leveraging single-cell genomics to expand the fungal tree of life.</title>
        <authorList>
            <person name="Ahrendt S.R."/>
            <person name="Quandt C.A."/>
            <person name="Ciobanu D."/>
            <person name="Clum A."/>
            <person name="Salamov A."/>
            <person name="Andreopoulos B."/>
            <person name="Cheng J.F."/>
            <person name="Woyke T."/>
            <person name="Pelin A."/>
            <person name="Henrissat B."/>
            <person name="Reynolds N.K."/>
            <person name="Benny G.L."/>
            <person name="Smith M.E."/>
            <person name="James T.Y."/>
            <person name="Grigoriev I.V."/>
        </authorList>
    </citation>
    <scope>NUCLEOTIDE SEQUENCE [LARGE SCALE GENOMIC DNA]</scope>
</reference>
<dbReference type="Proteomes" id="UP000269721">
    <property type="component" value="Unassembled WGS sequence"/>
</dbReference>
<feature type="compositionally biased region" description="Basic and acidic residues" evidence="1">
    <location>
        <begin position="211"/>
        <end position="230"/>
    </location>
</feature>
<feature type="region of interest" description="Disordered" evidence="1">
    <location>
        <begin position="25"/>
        <end position="48"/>
    </location>
</feature>
<dbReference type="EMBL" id="KZ993852">
    <property type="protein sequence ID" value="RKO94613.1"/>
    <property type="molecule type" value="Genomic_DNA"/>
</dbReference>
<evidence type="ECO:0000256" key="1">
    <source>
        <dbReference type="SAM" id="MobiDB-lite"/>
    </source>
</evidence>
<dbReference type="AlphaFoldDB" id="A0A4P9WQY3"/>
<evidence type="ECO:0000313" key="2">
    <source>
        <dbReference type="EMBL" id="RKO94613.1"/>
    </source>
</evidence>
<accession>A0A4P9WQY3</accession>
<evidence type="ECO:0000313" key="3">
    <source>
        <dbReference type="Proteomes" id="UP000269721"/>
    </source>
</evidence>
<feature type="compositionally biased region" description="Polar residues" evidence="1">
    <location>
        <begin position="256"/>
        <end position="265"/>
    </location>
</feature>